<keyword evidence="9 11" id="KW-0520">NAD</keyword>
<dbReference type="PANTHER" id="PTHR39321:SF3">
    <property type="entry name" value="PHOSPHOPANTETHEINE ADENYLYLTRANSFERASE"/>
    <property type="match status" value="1"/>
</dbReference>
<name>A0A143BKF8_9BACT</name>
<dbReference type="GO" id="GO:0005524">
    <property type="term" value="F:ATP binding"/>
    <property type="evidence" value="ECO:0007669"/>
    <property type="project" value="UniProtKB-KW"/>
</dbReference>
<dbReference type="InterPro" id="IPR014729">
    <property type="entry name" value="Rossmann-like_a/b/a_fold"/>
</dbReference>
<evidence type="ECO:0000256" key="6">
    <source>
        <dbReference type="ARBA" id="ARBA00022695"/>
    </source>
</evidence>
<reference evidence="13 14" key="2">
    <citation type="journal article" date="2016" name="Environ. Microbiol. Rep.">
        <title>Metagenomic evidence for the presence of phototrophic Gemmatimonadetes bacteria in diverse environments.</title>
        <authorList>
            <person name="Zeng Y."/>
            <person name="Baumbach J."/>
            <person name="Barbosa E.G."/>
            <person name="Azevedo V."/>
            <person name="Zhang C."/>
            <person name="Koblizek M."/>
        </authorList>
    </citation>
    <scope>NUCLEOTIDE SEQUENCE [LARGE SCALE GENOMIC DNA]</scope>
    <source>
        <strain evidence="13 14">AP64</strain>
    </source>
</reference>
<dbReference type="NCBIfam" id="TIGR00482">
    <property type="entry name" value="nicotinate (nicotinamide) nucleotide adenylyltransferase"/>
    <property type="match status" value="1"/>
</dbReference>
<comment type="catalytic activity">
    <reaction evidence="10 11">
        <text>nicotinate beta-D-ribonucleotide + ATP + H(+) = deamido-NAD(+) + diphosphate</text>
        <dbReference type="Rhea" id="RHEA:22860"/>
        <dbReference type="ChEBI" id="CHEBI:15378"/>
        <dbReference type="ChEBI" id="CHEBI:30616"/>
        <dbReference type="ChEBI" id="CHEBI:33019"/>
        <dbReference type="ChEBI" id="CHEBI:57502"/>
        <dbReference type="ChEBI" id="CHEBI:58437"/>
        <dbReference type="EC" id="2.7.7.18"/>
    </reaction>
</comment>
<comment type="similarity">
    <text evidence="3 11">Belongs to the NadD family.</text>
</comment>
<feature type="domain" description="Cytidyltransferase-like" evidence="12">
    <location>
        <begin position="5"/>
        <end position="167"/>
    </location>
</feature>
<dbReference type="PANTHER" id="PTHR39321">
    <property type="entry name" value="NICOTINATE-NUCLEOTIDE ADENYLYLTRANSFERASE-RELATED"/>
    <property type="match status" value="1"/>
</dbReference>
<keyword evidence="7 11" id="KW-0547">Nucleotide-binding</keyword>
<dbReference type="EMBL" id="CP011454">
    <property type="protein sequence ID" value="AMW05093.1"/>
    <property type="molecule type" value="Genomic_DNA"/>
</dbReference>
<evidence type="ECO:0000256" key="3">
    <source>
        <dbReference type="ARBA" id="ARBA00009014"/>
    </source>
</evidence>
<dbReference type="HAMAP" id="MF_00244">
    <property type="entry name" value="NaMN_adenylyltr"/>
    <property type="match status" value="1"/>
</dbReference>
<evidence type="ECO:0000313" key="14">
    <source>
        <dbReference type="Proteomes" id="UP000076404"/>
    </source>
</evidence>
<dbReference type="InterPro" id="IPR004821">
    <property type="entry name" value="Cyt_trans-like"/>
</dbReference>
<evidence type="ECO:0000256" key="8">
    <source>
        <dbReference type="ARBA" id="ARBA00022840"/>
    </source>
</evidence>
<evidence type="ECO:0000256" key="1">
    <source>
        <dbReference type="ARBA" id="ARBA00002324"/>
    </source>
</evidence>
<accession>A0A143BKF8</accession>
<dbReference type="GO" id="GO:0009435">
    <property type="term" value="P:NAD+ biosynthetic process"/>
    <property type="evidence" value="ECO:0007669"/>
    <property type="project" value="UniProtKB-UniRule"/>
</dbReference>
<dbReference type="RefSeq" id="WP_053334185.1">
    <property type="nucleotide sequence ID" value="NZ_CP011454.1"/>
</dbReference>
<dbReference type="STRING" id="1379270.GEMMAAP_10195"/>
<evidence type="ECO:0000313" key="13">
    <source>
        <dbReference type="EMBL" id="AMW05093.1"/>
    </source>
</evidence>
<dbReference type="Proteomes" id="UP000076404">
    <property type="component" value="Chromosome"/>
</dbReference>
<evidence type="ECO:0000256" key="7">
    <source>
        <dbReference type="ARBA" id="ARBA00022741"/>
    </source>
</evidence>
<evidence type="ECO:0000256" key="10">
    <source>
        <dbReference type="ARBA" id="ARBA00048721"/>
    </source>
</evidence>
<dbReference type="KEGG" id="gph:GEMMAAP_10195"/>
<evidence type="ECO:0000256" key="5">
    <source>
        <dbReference type="ARBA" id="ARBA00022679"/>
    </source>
</evidence>
<dbReference type="SUPFAM" id="SSF52374">
    <property type="entry name" value="Nucleotidylyl transferase"/>
    <property type="match status" value="1"/>
</dbReference>
<comment type="pathway">
    <text evidence="2 11">Cofactor biosynthesis; NAD(+) biosynthesis; deamido-NAD(+) from nicotinate D-ribonucleotide: step 1/1.</text>
</comment>
<dbReference type="UniPathway" id="UPA00253">
    <property type="reaction ID" value="UER00332"/>
</dbReference>
<dbReference type="CDD" id="cd02165">
    <property type="entry name" value="NMNAT"/>
    <property type="match status" value="1"/>
</dbReference>
<dbReference type="Gene3D" id="3.40.50.620">
    <property type="entry name" value="HUPs"/>
    <property type="match status" value="1"/>
</dbReference>
<evidence type="ECO:0000259" key="12">
    <source>
        <dbReference type="Pfam" id="PF01467"/>
    </source>
</evidence>
<dbReference type="EC" id="2.7.7.18" evidence="11"/>
<organism evidence="13 14">
    <name type="scientific">Gemmatimonas phototrophica</name>
    <dbReference type="NCBI Taxonomy" id="1379270"/>
    <lineage>
        <taxon>Bacteria</taxon>
        <taxon>Pseudomonadati</taxon>
        <taxon>Gemmatimonadota</taxon>
        <taxon>Gemmatimonadia</taxon>
        <taxon>Gemmatimonadales</taxon>
        <taxon>Gemmatimonadaceae</taxon>
        <taxon>Gemmatimonas</taxon>
    </lineage>
</organism>
<keyword evidence="5 11" id="KW-0808">Transferase</keyword>
<protein>
    <recommendedName>
        <fullName evidence="11">Probable nicotinate-nucleotide adenylyltransferase</fullName>
        <ecNumber evidence="11">2.7.7.18</ecNumber>
    </recommendedName>
    <alternativeName>
        <fullName evidence="11">Deamido-NAD(+) diphosphorylase</fullName>
    </alternativeName>
    <alternativeName>
        <fullName evidence="11">Deamido-NAD(+) pyrophosphorylase</fullName>
    </alternativeName>
    <alternativeName>
        <fullName evidence="11">Nicotinate mononucleotide adenylyltransferase</fullName>
        <shortName evidence="11">NaMN adenylyltransferase</shortName>
    </alternativeName>
</protein>
<comment type="function">
    <text evidence="1 11">Catalyzes the reversible adenylation of nicotinate mononucleotide (NaMN) to nicotinic acid adenine dinucleotide (NaAD).</text>
</comment>
<keyword evidence="8 11" id="KW-0067">ATP-binding</keyword>
<evidence type="ECO:0000256" key="2">
    <source>
        <dbReference type="ARBA" id="ARBA00005019"/>
    </source>
</evidence>
<dbReference type="Pfam" id="PF01467">
    <property type="entry name" value="CTP_transf_like"/>
    <property type="match status" value="1"/>
</dbReference>
<dbReference type="InterPro" id="IPR005248">
    <property type="entry name" value="NadD/NMNAT"/>
</dbReference>
<evidence type="ECO:0000256" key="9">
    <source>
        <dbReference type="ARBA" id="ARBA00023027"/>
    </source>
</evidence>
<keyword evidence="4 11" id="KW-0662">Pyridine nucleotide biosynthesis</keyword>
<sequence length="204" mass="22355">MRIGLFGGSFDPPHVGHLLIAQDAIDALQLDLLLVIPAAQQPLKGAGQTDAAHRLAMVRACFEGVPKVVVDPVEITRGGLSYMVDTVENVRERWPLAELHLLVGSDVVPTFSRWKEPERLLGLVRLVVLYRDTAGAVPPHPEIHGGVRAQGLATRRVDVSSTEIRARVRDHRSIRGFVSESVASYIASTGLYLENSRMPERAET</sequence>
<keyword evidence="14" id="KW-1185">Reference proteome</keyword>
<reference evidence="13 14" key="1">
    <citation type="journal article" date="2014" name="Proc. Natl. Acad. Sci. U.S.A.">
        <title>Functional type 2 photosynthetic reaction centers found in the rare bacterial phylum Gemmatimonadetes.</title>
        <authorList>
            <person name="Zeng Y."/>
            <person name="Feng F."/>
            <person name="Medova H."/>
            <person name="Dean J."/>
            <person name="Koblizek M."/>
        </authorList>
    </citation>
    <scope>NUCLEOTIDE SEQUENCE [LARGE SCALE GENOMIC DNA]</scope>
    <source>
        <strain evidence="13 14">AP64</strain>
    </source>
</reference>
<dbReference type="NCBIfam" id="TIGR00125">
    <property type="entry name" value="cyt_tran_rel"/>
    <property type="match status" value="1"/>
</dbReference>
<dbReference type="OrthoDB" id="5295945at2"/>
<dbReference type="eggNOG" id="COG1057">
    <property type="taxonomic scope" value="Bacteria"/>
</dbReference>
<dbReference type="GO" id="GO:0004515">
    <property type="term" value="F:nicotinate-nucleotide adenylyltransferase activity"/>
    <property type="evidence" value="ECO:0007669"/>
    <property type="project" value="UniProtKB-UniRule"/>
</dbReference>
<evidence type="ECO:0000256" key="4">
    <source>
        <dbReference type="ARBA" id="ARBA00022642"/>
    </source>
</evidence>
<evidence type="ECO:0000256" key="11">
    <source>
        <dbReference type="HAMAP-Rule" id="MF_00244"/>
    </source>
</evidence>
<keyword evidence="6 11" id="KW-0548">Nucleotidyltransferase</keyword>
<gene>
    <name evidence="11" type="primary">nadD</name>
    <name evidence="13" type="ORF">GEMMAAP_10195</name>
</gene>
<dbReference type="AlphaFoldDB" id="A0A143BKF8"/>
<proteinExistence type="inferred from homology"/>